<dbReference type="Proteomes" id="UP000317893">
    <property type="component" value="Unassembled WGS sequence"/>
</dbReference>
<feature type="domain" description="Galactosyltransferase C-terminal" evidence="4">
    <location>
        <begin position="547"/>
        <end position="591"/>
    </location>
</feature>
<evidence type="ECO:0000256" key="1">
    <source>
        <dbReference type="ARBA" id="ARBA00022679"/>
    </source>
</evidence>
<proteinExistence type="predicted"/>
<dbReference type="RefSeq" id="WP_141847089.1">
    <property type="nucleotide sequence ID" value="NZ_BAAAPR010000017.1"/>
</dbReference>
<feature type="domain" description="Glycosyltransferase 2-like" evidence="3">
    <location>
        <begin position="379"/>
        <end position="500"/>
    </location>
</feature>
<dbReference type="Gene3D" id="3.90.550.10">
    <property type="entry name" value="Spore Coat Polysaccharide Biosynthesis Protein SpsA, Chain A"/>
    <property type="match status" value="1"/>
</dbReference>
<dbReference type="InterPro" id="IPR029044">
    <property type="entry name" value="Nucleotide-diphossugar_trans"/>
</dbReference>
<dbReference type="SUPFAM" id="SSF53448">
    <property type="entry name" value="Nucleotide-diphospho-sugar transferases"/>
    <property type="match status" value="1"/>
</dbReference>
<dbReference type="GO" id="GO:0016757">
    <property type="term" value="F:glycosyltransferase activity"/>
    <property type="evidence" value="ECO:0007669"/>
    <property type="project" value="UniProtKB-KW"/>
</dbReference>
<keyword evidence="1 5" id="KW-0808">Transferase</keyword>
<keyword evidence="6" id="KW-1185">Reference proteome</keyword>
<dbReference type="OrthoDB" id="4120491at2"/>
<reference evidence="5 6" key="1">
    <citation type="submission" date="2019-06" db="EMBL/GenBank/DDBJ databases">
        <title>Sequencing the genomes of 1000 actinobacteria strains.</title>
        <authorList>
            <person name="Klenk H.-P."/>
        </authorList>
    </citation>
    <scope>NUCLEOTIDE SEQUENCE [LARGE SCALE GENOMIC DNA]</scope>
    <source>
        <strain evidence="5 6">DSM 18607</strain>
    </source>
</reference>
<evidence type="ECO:0000259" key="4">
    <source>
        <dbReference type="Pfam" id="PF02709"/>
    </source>
</evidence>
<dbReference type="InterPro" id="IPR027791">
    <property type="entry name" value="Galactosyl_T_C"/>
</dbReference>
<keyword evidence="5" id="KW-0328">Glycosyltransferase</keyword>
<organism evidence="5 6">
    <name type="scientific">Lapillicoccus jejuensis</name>
    <dbReference type="NCBI Taxonomy" id="402171"/>
    <lineage>
        <taxon>Bacteria</taxon>
        <taxon>Bacillati</taxon>
        <taxon>Actinomycetota</taxon>
        <taxon>Actinomycetes</taxon>
        <taxon>Micrococcales</taxon>
        <taxon>Intrasporangiaceae</taxon>
        <taxon>Lapillicoccus</taxon>
    </lineage>
</organism>
<dbReference type="SUPFAM" id="SSF53756">
    <property type="entry name" value="UDP-Glycosyltransferase/glycogen phosphorylase"/>
    <property type="match status" value="1"/>
</dbReference>
<dbReference type="InterPro" id="IPR001173">
    <property type="entry name" value="Glyco_trans_2-like"/>
</dbReference>
<evidence type="ECO:0000313" key="6">
    <source>
        <dbReference type="Proteomes" id="UP000317893"/>
    </source>
</evidence>
<feature type="region of interest" description="Disordered" evidence="2">
    <location>
        <begin position="152"/>
        <end position="171"/>
    </location>
</feature>
<evidence type="ECO:0000313" key="5">
    <source>
        <dbReference type="EMBL" id="TQJ07807.1"/>
    </source>
</evidence>
<dbReference type="InterPro" id="IPR050834">
    <property type="entry name" value="Glycosyltransf_2"/>
</dbReference>
<evidence type="ECO:0000259" key="3">
    <source>
        <dbReference type="Pfam" id="PF00535"/>
    </source>
</evidence>
<dbReference type="AlphaFoldDB" id="A0A542DXK5"/>
<comment type="caution">
    <text evidence="5">The sequence shown here is derived from an EMBL/GenBank/DDBJ whole genome shotgun (WGS) entry which is preliminary data.</text>
</comment>
<dbReference type="EMBL" id="VFMN01000001">
    <property type="protein sequence ID" value="TQJ07807.1"/>
    <property type="molecule type" value="Genomic_DNA"/>
</dbReference>
<dbReference type="Pfam" id="PF02709">
    <property type="entry name" value="Glyco_transf_7C"/>
    <property type="match status" value="1"/>
</dbReference>
<evidence type="ECO:0000256" key="2">
    <source>
        <dbReference type="SAM" id="MobiDB-lite"/>
    </source>
</evidence>
<gene>
    <name evidence="5" type="ORF">FB458_0876</name>
</gene>
<dbReference type="Pfam" id="PF00535">
    <property type="entry name" value="Glycos_transf_2"/>
    <property type="match status" value="1"/>
</dbReference>
<name>A0A542DXK5_9MICO</name>
<sequence length="808" mass="84681">MTGTGGPRVVHLVVGPERHGVVRHGLLVARTLGHEVVRAEPGEDLPVRAGTDVLHVPVTDRLFAPTAEASADELERLVAPWLAAGAALSVTLHDLPDVGASPLDDRRAAAYRRVLRGARGVVVNSLRELELVAPLLPEDGVASLRGLPLPLVPTEADHDDGPSDLPQPSSQEWSRSVVVLGFVFPDRGYEHALRELPPDTGLVAAGGAAAGHEDLPGRLAAEASAAGRRFSTTGYLPGAALPGVLDAAGVPLAPNRRVGASASVLSWVARGRRPLVPASPYGLELAARMPGAVRLYDPDEPGALRRAVAQALEDPSLTRVASLEGVPTLDEVRTGYDEHLRTVAPSRPHPVGGGRWWVPGNRWDLLHDVRPVRPPSVSVVVPHYGPDGPGGTAQRRLDLVLGALAGQDHDGPLEVVVADDGSPVAPGTGAAGDLPVTVVRQERDGFRAAAARNLGVAASSGEVLLLLDGDTVPEPGYVAALSRLPALLPDALVVGRRRHADLTGWTPDAVAAWFAGAGSPPEELEEPGWLRDAYADSGDLLRVDARSYRHVISAVLGLPRSLWDELGGFDPTFRAYGGEDWELAHRAACAGAVLAHVRDAVAWHDGPDWGVREEGDEALATKNAEVLALSARLPDPVSRGGGSWDRPWAVVVLRFADPVAVQATARALLMTGVDAGVWVQHPDASQVVPSLGDRRVLAGAPPADVLASAVAVLELDRPAVLGDLVTIEDLVGEAVRLGVVGLPAGRVVASWARARAERLRRSDAVGGTSAGVALAGVSRRADRARPLPLRDLDLARVLAQAGRSVRRS</sequence>
<accession>A0A542DXK5</accession>
<dbReference type="PANTHER" id="PTHR43685:SF3">
    <property type="entry name" value="SLR2126 PROTEIN"/>
    <property type="match status" value="1"/>
</dbReference>
<protein>
    <submittedName>
        <fullName evidence="5">Galactosyltransferase-like protein</fullName>
    </submittedName>
</protein>
<dbReference type="PANTHER" id="PTHR43685">
    <property type="entry name" value="GLYCOSYLTRANSFERASE"/>
    <property type="match status" value="1"/>
</dbReference>
<dbReference type="Gene3D" id="3.40.50.2000">
    <property type="entry name" value="Glycogen Phosphorylase B"/>
    <property type="match status" value="1"/>
</dbReference>